<dbReference type="RefSeq" id="WP_196817102.1">
    <property type="nucleotide sequence ID" value="NZ_CP012850.1"/>
</dbReference>
<keyword evidence="2" id="KW-1185">Reference proteome</keyword>
<evidence type="ECO:0000313" key="1">
    <source>
        <dbReference type="EMBL" id="ALI34441.1"/>
    </source>
</evidence>
<evidence type="ECO:0000313" key="2">
    <source>
        <dbReference type="Proteomes" id="UP000058925"/>
    </source>
</evidence>
<reference evidence="2" key="1">
    <citation type="submission" date="2015-10" db="EMBL/GenBank/DDBJ databases">
        <title>Niche specialization of a soil ammonia-oxidizing archaeon, Candidatus Nitrosocosmicus oleophilus.</title>
        <authorList>
            <person name="Jung M.-Y."/>
            <person name="Rhee S.-K."/>
        </authorList>
    </citation>
    <scope>NUCLEOTIDE SEQUENCE [LARGE SCALE GENOMIC DNA]</scope>
    <source>
        <strain evidence="2">MY3</strain>
    </source>
</reference>
<dbReference type="KEGG" id="taa:NMY3_00227"/>
<dbReference type="AlphaFoldDB" id="A0A654LW30"/>
<dbReference type="EMBL" id="CP012850">
    <property type="protein sequence ID" value="ALI34441.1"/>
    <property type="molecule type" value="Genomic_DNA"/>
</dbReference>
<dbReference type="GeneID" id="60420429"/>
<dbReference type="OrthoDB" id="11170at2157"/>
<dbReference type="Proteomes" id="UP000058925">
    <property type="component" value="Chromosome"/>
</dbReference>
<proteinExistence type="predicted"/>
<accession>A0A654LW30</accession>
<name>A0A654LW30_9ARCH</name>
<organism evidence="1 2">
    <name type="scientific">Candidatus Nitrosocosmicus oleophilus</name>
    <dbReference type="NCBI Taxonomy" id="1353260"/>
    <lineage>
        <taxon>Archaea</taxon>
        <taxon>Nitrososphaerota</taxon>
        <taxon>Nitrososphaeria</taxon>
        <taxon>Nitrososphaerales</taxon>
        <taxon>Nitrososphaeraceae</taxon>
        <taxon>Candidatus Nitrosocosmicus</taxon>
    </lineage>
</organism>
<protein>
    <recommendedName>
        <fullName evidence="3">DUF2334 domain-containing protein</fullName>
    </recommendedName>
</protein>
<gene>
    <name evidence="1" type="ORF">NMY3_00227</name>
</gene>
<evidence type="ECO:0008006" key="3">
    <source>
        <dbReference type="Google" id="ProtNLM"/>
    </source>
</evidence>
<sequence length="419" mass="49115">MTITPLLGPNGKIPILIRDDDTNFFTKGNMLESIYSNAWNNQFKISLSVIPYQKTINDVCVPPDFRNFPEHHSIENNEGLCTFLKEKIRHNKIEIVQHGVTHDLIDGRGEFSQQIDGKNEDINRTIKDTFTHYYRSLNTDHNGKNSKMGFESYVNIGRDIIKKSLDINPVLFVPPFDDFSTHNLNLLSCLSMIPIYGQSNYHRFFRSSYVPNYFKKYFASKLLKKFANVGFIIPFIMSNVDYYNNKHNQGIMLYIPRRLKINPISNSNKNAENKKGSSQTCVKWISNTISYSIIQRTPLGILNHYHHYFYDWNYDSITRKNLFEQWNQILQLLSKIPFSWKTTFFDLYQRIRKIKKINIAFTGQKITIKSGNELIKEISFKVDKVLQSVKEDIVYDEQDKTIITIDQLKPNSTFVFYVK</sequence>